<sequence length="427" mass="48074">MKYGIVPIEDDDDVELMFGVVVSKGVPYFVEIYLEKFSKCAMNESSSRVAEMSSHGYSEGKSSSGMCFGGETSSSTCFGGGNSSGTSRHLDGNEVVESGMLIEKAMTMASFDDSFLRTRNDVLNPMELRKGMVFGSKEELLHTVKQVHIRNHQEIVVTRSDHLNWHVACKFKSEGCEWKLKARKWSAHGNFQIMETLGPHTSQIVADPTIKEKVLMATAKTVFGYQPGRKKIRNAKKLALDEVHGSWEGSYEDLPHLMEALQSFNVGTKVDWFFKEDEIGERGSLEEVTFKRVFWAFKPCVDGFHHCIPVIQIDGTHLYGPYPGVLLSATAVDGFSHILPLAFAIVEAENLSSWDWFMERLRRFVAGRRHGICVISDRHAGIMATMQNEGWHEPHDHHRFCVRHLAANFCSAHSKKGLKERVVPKEV</sequence>
<dbReference type="PANTHER" id="PTHR31973">
    <property type="entry name" value="POLYPROTEIN, PUTATIVE-RELATED"/>
    <property type="match status" value="1"/>
</dbReference>
<reference evidence="3" key="2">
    <citation type="submission" date="2023-05" db="EMBL/GenBank/DDBJ databases">
        <authorList>
            <person name="Schelkunov M.I."/>
        </authorList>
    </citation>
    <scope>NUCLEOTIDE SEQUENCE</scope>
    <source>
        <strain evidence="3">Hsosn_3</strain>
        <tissue evidence="3">Leaf</tissue>
    </source>
</reference>
<feature type="domain" description="MULE transposase" evidence="2">
    <location>
        <begin position="310"/>
        <end position="408"/>
    </location>
</feature>
<dbReference type="InterPro" id="IPR004332">
    <property type="entry name" value="Transposase_MuDR"/>
</dbReference>
<dbReference type="Pfam" id="PF03108">
    <property type="entry name" value="DBD_Tnp_Mut"/>
    <property type="match status" value="1"/>
</dbReference>
<dbReference type="EMBL" id="JAUIZM010000001">
    <property type="protein sequence ID" value="KAK1401496.1"/>
    <property type="molecule type" value="Genomic_DNA"/>
</dbReference>
<name>A0AAD8JD22_9APIA</name>
<dbReference type="Proteomes" id="UP001237642">
    <property type="component" value="Unassembled WGS sequence"/>
</dbReference>
<gene>
    <name evidence="3" type="ORF">POM88_001101</name>
</gene>
<feature type="domain" description="Transposase MuDR plant" evidence="1">
    <location>
        <begin position="127"/>
        <end position="193"/>
    </location>
</feature>
<evidence type="ECO:0000313" key="4">
    <source>
        <dbReference type="Proteomes" id="UP001237642"/>
    </source>
</evidence>
<dbReference type="InterPro" id="IPR018289">
    <property type="entry name" value="MULE_transposase_dom"/>
</dbReference>
<comment type="caution">
    <text evidence="3">The sequence shown here is derived from an EMBL/GenBank/DDBJ whole genome shotgun (WGS) entry which is preliminary data.</text>
</comment>
<protein>
    <recommendedName>
        <fullName evidence="5">Transposase</fullName>
    </recommendedName>
</protein>
<dbReference type="AlphaFoldDB" id="A0AAD8JD22"/>
<organism evidence="3 4">
    <name type="scientific">Heracleum sosnowskyi</name>
    <dbReference type="NCBI Taxonomy" id="360622"/>
    <lineage>
        <taxon>Eukaryota</taxon>
        <taxon>Viridiplantae</taxon>
        <taxon>Streptophyta</taxon>
        <taxon>Embryophyta</taxon>
        <taxon>Tracheophyta</taxon>
        <taxon>Spermatophyta</taxon>
        <taxon>Magnoliopsida</taxon>
        <taxon>eudicotyledons</taxon>
        <taxon>Gunneridae</taxon>
        <taxon>Pentapetalae</taxon>
        <taxon>asterids</taxon>
        <taxon>campanulids</taxon>
        <taxon>Apiales</taxon>
        <taxon>Apiaceae</taxon>
        <taxon>Apioideae</taxon>
        <taxon>apioid superclade</taxon>
        <taxon>Tordylieae</taxon>
        <taxon>Tordyliinae</taxon>
        <taxon>Heracleum</taxon>
    </lineage>
</organism>
<evidence type="ECO:0000259" key="1">
    <source>
        <dbReference type="Pfam" id="PF03108"/>
    </source>
</evidence>
<accession>A0AAD8JD22</accession>
<evidence type="ECO:0008006" key="5">
    <source>
        <dbReference type="Google" id="ProtNLM"/>
    </source>
</evidence>
<dbReference type="PANTHER" id="PTHR31973:SF195">
    <property type="entry name" value="MUDR FAMILY TRANSPOSASE"/>
    <property type="match status" value="1"/>
</dbReference>
<dbReference type="Pfam" id="PF10551">
    <property type="entry name" value="MULE"/>
    <property type="match status" value="1"/>
</dbReference>
<keyword evidence="4" id="KW-1185">Reference proteome</keyword>
<evidence type="ECO:0000259" key="2">
    <source>
        <dbReference type="Pfam" id="PF10551"/>
    </source>
</evidence>
<reference evidence="3" key="1">
    <citation type="submission" date="2023-02" db="EMBL/GenBank/DDBJ databases">
        <title>Genome of toxic invasive species Heracleum sosnowskyi carries increased number of genes despite the absence of recent whole-genome duplications.</title>
        <authorList>
            <person name="Schelkunov M."/>
            <person name="Shtratnikova V."/>
            <person name="Makarenko M."/>
            <person name="Klepikova A."/>
            <person name="Omelchenko D."/>
            <person name="Novikova G."/>
            <person name="Obukhova E."/>
            <person name="Bogdanov V."/>
            <person name="Penin A."/>
            <person name="Logacheva M."/>
        </authorList>
    </citation>
    <scope>NUCLEOTIDE SEQUENCE</scope>
    <source>
        <strain evidence="3">Hsosn_3</strain>
        <tissue evidence="3">Leaf</tissue>
    </source>
</reference>
<proteinExistence type="predicted"/>
<evidence type="ECO:0000313" key="3">
    <source>
        <dbReference type="EMBL" id="KAK1401496.1"/>
    </source>
</evidence>